<evidence type="ECO:0000256" key="6">
    <source>
        <dbReference type="ARBA" id="ARBA00022801"/>
    </source>
</evidence>
<keyword evidence="7 9" id="KW-0862">Zinc</keyword>
<dbReference type="Gene3D" id="3.40.630.10">
    <property type="entry name" value="Zn peptidases"/>
    <property type="match status" value="1"/>
</dbReference>
<evidence type="ECO:0000256" key="1">
    <source>
        <dbReference type="ARBA" id="ARBA00001947"/>
    </source>
</evidence>
<dbReference type="Proteomes" id="UP000019384">
    <property type="component" value="Unassembled WGS sequence"/>
</dbReference>
<keyword evidence="6 9" id="KW-0378">Hydrolase</keyword>
<dbReference type="PANTHER" id="PTHR28570:SF4">
    <property type="entry name" value="VACUOLAR AMINOPEPTIDASE 1"/>
    <property type="match status" value="1"/>
</dbReference>
<dbReference type="SUPFAM" id="SSF101821">
    <property type="entry name" value="Aminopeptidase/glucanase lid domain"/>
    <property type="match status" value="1"/>
</dbReference>
<dbReference type="PRINTS" id="PR00932">
    <property type="entry name" value="AMINO1PTASE"/>
</dbReference>
<dbReference type="FunFam" id="2.30.250.10:FF:000001">
    <property type="entry name" value="Aspartyl aminopeptidase 1"/>
    <property type="match status" value="1"/>
</dbReference>
<dbReference type="GO" id="GO:0008270">
    <property type="term" value="F:zinc ion binding"/>
    <property type="evidence" value="ECO:0007669"/>
    <property type="project" value="InterPro"/>
</dbReference>
<dbReference type="CDD" id="cd05658">
    <property type="entry name" value="M18_DAP"/>
    <property type="match status" value="1"/>
</dbReference>
<dbReference type="InterPro" id="IPR023358">
    <property type="entry name" value="Peptidase_M18_dom2"/>
</dbReference>
<evidence type="ECO:0000256" key="2">
    <source>
        <dbReference type="ARBA" id="ARBA00008290"/>
    </source>
</evidence>
<evidence type="ECO:0000256" key="8">
    <source>
        <dbReference type="ARBA" id="ARBA00023049"/>
    </source>
</evidence>
<dbReference type="HOGENOM" id="CLU_019532_3_0_1"/>
<dbReference type="EMBL" id="HG793130">
    <property type="protein sequence ID" value="CDK29322.1"/>
    <property type="molecule type" value="Genomic_DNA"/>
</dbReference>
<protein>
    <recommendedName>
        <fullName evidence="12">Vacuolar aminopeptidase 1</fullName>
    </recommendedName>
</protein>
<evidence type="ECO:0000256" key="3">
    <source>
        <dbReference type="ARBA" id="ARBA00022438"/>
    </source>
</evidence>
<dbReference type="PANTHER" id="PTHR28570">
    <property type="entry name" value="ASPARTYL AMINOPEPTIDASE"/>
    <property type="match status" value="1"/>
</dbReference>
<comment type="similarity">
    <text evidence="2 9">Belongs to the peptidase M18 family.</text>
</comment>
<dbReference type="RefSeq" id="XP_022461309.1">
    <property type="nucleotide sequence ID" value="XM_022600493.1"/>
</dbReference>
<evidence type="ECO:0000313" key="10">
    <source>
        <dbReference type="EMBL" id="CDK29322.1"/>
    </source>
</evidence>
<evidence type="ECO:0000256" key="7">
    <source>
        <dbReference type="ARBA" id="ARBA00022833"/>
    </source>
</evidence>
<sequence>MGIPEKTTNNLTELAQLLEMAAELGKHLGNVVSSDEKVSKKTVSMLMNGISGLKLEANGASRGDSSDDEAVTPDESPILAAREVQDLVDGPEPDYYDAFCQKYIDFTYENPTTFHVVVAIGELLKQNGYTYLPERADWSVELKSPGNYYTTRSGTSLVAFSIGEDWEPQLGASIIGSHIDALAAKLKPISTKDKVSGYELLAVSPYSGGMSNVWWDRDLGLGGRVVVRKSSKETDSGYKTEAVLINSTPHPIGRIPTLAPHFGAPSQGPFNLETQTVPVIGFDDGEAEEPTEDEKKSHLYGKHSLKLLRYVAKLAGVSVSELYYLDLDLFDVQKGIRGGLSNEFLYAPRIDDRICSFSAINALLKFTNSLKKDSPSNHLSIVGLYDNEELGSLSRQGAKGGTVESVVSKILTSFHPKTNLSTVYANSIIISADVTHLLNPNFSSVYLENHKPLPNKGLGLGLDSNGHMATDSTGVSLMEQIAEINGDTLQYFQIRNDSRSGGTIGPSLSSQTGARTIDMGIPQLSMHSIRAACGYKDIGLAVNFFYSFFANWRKVYDSFGDL</sequence>
<evidence type="ECO:0000313" key="11">
    <source>
        <dbReference type="Proteomes" id="UP000019384"/>
    </source>
</evidence>
<name>W6MUJ1_9ASCO</name>
<keyword evidence="11" id="KW-1185">Reference proteome</keyword>
<evidence type="ECO:0000256" key="5">
    <source>
        <dbReference type="ARBA" id="ARBA00022723"/>
    </source>
</evidence>
<keyword evidence="5 9" id="KW-0479">Metal-binding</keyword>
<dbReference type="GO" id="GO:0070006">
    <property type="term" value="F:metalloaminopeptidase activity"/>
    <property type="evidence" value="ECO:0007669"/>
    <property type="project" value="TreeGrafter"/>
</dbReference>
<dbReference type="AlphaFoldDB" id="W6MUJ1"/>
<dbReference type="InterPro" id="IPR001948">
    <property type="entry name" value="Peptidase_M18"/>
</dbReference>
<dbReference type="MEROPS" id="M18.001"/>
<keyword evidence="3 9" id="KW-0031">Aminopeptidase</keyword>
<dbReference type="Pfam" id="PF02127">
    <property type="entry name" value="Peptidase_M18"/>
    <property type="match status" value="1"/>
</dbReference>
<dbReference type="SUPFAM" id="SSF53187">
    <property type="entry name" value="Zn-dependent exopeptidases"/>
    <property type="match status" value="1"/>
</dbReference>
<dbReference type="OrthoDB" id="9880441at2759"/>
<evidence type="ECO:0000256" key="4">
    <source>
        <dbReference type="ARBA" id="ARBA00022670"/>
    </source>
</evidence>
<accession>W6MUJ1</accession>
<evidence type="ECO:0000256" key="9">
    <source>
        <dbReference type="RuleBase" id="RU004386"/>
    </source>
</evidence>
<dbReference type="GeneID" id="34522697"/>
<reference evidence="10" key="2">
    <citation type="submission" date="2014-02" db="EMBL/GenBank/DDBJ databases">
        <title>Complete DNA sequence of /Kuraishia capsulata/ illustrates novel genomic features among budding yeasts (/Saccharomycotina/).</title>
        <authorList>
            <person name="Morales L."/>
            <person name="Noel B."/>
            <person name="Porcel B."/>
            <person name="Marcet-Houben M."/>
            <person name="Hullo M-F."/>
            <person name="Sacerdot C."/>
            <person name="Tekaia F."/>
            <person name="Leh-Louis V."/>
            <person name="Despons L."/>
            <person name="Khanna V."/>
            <person name="Aury J-M."/>
            <person name="Barbe V."/>
            <person name="Couloux A."/>
            <person name="Labadie K."/>
            <person name="Pelletier E."/>
            <person name="Souciet J-L."/>
            <person name="Boekhout T."/>
            <person name="Gabaldon T."/>
            <person name="Wincker P."/>
            <person name="Dujon B."/>
        </authorList>
    </citation>
    <scope>NUCLEOTIDE SEQUENCE</scope>
    <source>
        <strain evidence="10">CBS 1993</strain>
    </source>
</reference>
<organism evidence="10 11">
    <name type="scientific">Kuraishia capsulata CBS 1993</name>
    <dbReference type="NCBI Taxonomy" id="1382522"/>
    <lineage>
        <taxon>Eukaryota</taxon>
        <taxon>Fungi</taxon>
        <taxon>Dikarya</taxon>
        <taxon>Ascomycota</taxon>
        <taxon>Saccharomycotina</taxon>
        <taxon>Pichiomycetes</taxon>
        <taxon>Pichiales</taxon>
        <taxon>Pichiaceae</taxon>
        <taxon>Kuraishia</taxon>
    </lineage>
</organism>
<dbReference type="STRING" id="1382522.W6MUJ1"/>
<keyword evidence="8 9" id="KW-0482">Metalloprotease</keyword>
<dbReference type="GO" id="GO:0000324">
    <property type="term" value="C:fungal-type vacuole"/>
    <property type="evidence" value="ECO:0007669"/>
    <property type="project" value="TreeGrafter"/>
</dbReference>
<comment type="cofactor">
    <cofactor evidence="1">
        <name>Zn(2+)</name>
        <dbReference type="ChEBI" id="CHEBI:29105"/>
    </cofactor>
</comment>
<proteinExistence type="inferred from homology"/>
<evidence type="ECO:0008006" key="12">
    <source>
        <dbReference type="Google" id="ProtNLM"/>
    </source>
</evidence>
<dbReference type="Gene3D" id="2.30.250.10">
    <property type="entry name" value="Aminopeptidase i, Domain 2"/>
    <property type="match status" value="1"/>
</dbReference>
<gene>
    <name evidence="10" type="ORF">KUCA_T00005310001</name>
</gene>
<dbReference type="GO" id="GO:0006508">
    <property type="term" value="P:proteolysis"/>
    <property type="evidence" value="ECO:0007669"/>
    <property type="project" value="UniProtKB-KW"/>
</dbReference>
<reference evidence="10" key="1">
    <citation type="submission" date="2013-12" db="EMBL/GenBank/DDBJ databases">
        <authorList>
            <person name="Genoscope - CEA"/>
        </authorList>
    </citation>
    <scope>NUCLEOTIDE SEQUENCE</scope>
    <source>
        <strain evidence="10">CBS 1993</strain>
    </source>
</reference>
<keyword evidence="4 9" id="KW-0645">Protease</keyword>